<dbReference type="SUPFAM" id="SSF101941">
    <property type="entry name" value="NAC domain"/>
    <property type="match status" value="1"/>
</dbReference>
<keyword evidence="4" id="KW-0539">Nucleus</keyword>
<dbReference type="Proteomes" id="UP001188597">
    <property type="component" value="Unassembled WGS sequence"/>
</dbReference>
<evidence type="ECO:0000256" key="3">
    <source>
        <dbReference type="ARBA" id="ARBA00023163"/>
    </source>
</evidence>
<evidence type="ECO:0000256" key="1">
    <source>
        <dbReference type="ARBA" id="ARBA00023015"/>
    </source>
</evidence>
<feature type="domain" description="NAC" evidence="5">
    <location>
        <begin position="15"/>
        <end position="169"/>
    </location>
</feature>
<keyword evidence="1" id="KW-0805">Transcription regulation</keyword>
<organism evidence="6 7">
    <name type="scientific">Escallonia herrerae</name>
    <dbReference type="NCBI Taxonomy" id="1293975"/>
    <lineage>
        <taxon>Eukaryota</taxon>
        <taxon>Viridiplantae</taxon>
        <taxon>Streptophyta</taxon>
        <taxon>Embryophyta</taxon>
        <taxon>Tracheophyta</taxon>
        <taxon>Spermatophyta</taxon>
        <taxon>Magnoliopsida</taxon>
        <taxon>eudicotyledons</taxon>
        <taxon>Gunneridae</taxon>
        <taxon>Pentapetalae</taxon>
        <taxon>asterids</taxon>
        <taxon>campanulids</taxon>
        <taxon>Escalloniales</taxon>
        <taxon>Escalloniaceae</taxon>
        <taxon>Escallonia</taxon>
    </lineage>
</organism>
<evidence type="ECO:0000313" key="6">
    <source>
        <dbReference type="EMBL" id="KAK3002045.1"/>
    </source>
</evidence>
<dbReference type="EMBL" id="JAVXUP010002664">
    <property type="protein sequence ID" value="KAK3002045.1"/>
    <property type="molecule type" value="Genomic_DNA"/>
</dbReference>
<dbReference type="InterPro" id="IPR036093">
    <property type="entry name" value="NAC_dom_sf"/>
</dbReference>
<reference evidence="6" key="1">
    <citation type="submission" date="2022-12" db="EMBL/GenBank/DDBJ databases">
        <title>Draft genome assemblies for two species of Escallonia (Escalloniales).</title>
        <authorList>
            <person name="Chanderbali A."/>
            <person name="Dervinis C."/>
            <person name="Anghel I."/>
            <person name="Soltis D."/>
            <person name="Soltis P."/>
            <person name="Zapata F."/>
        </authorList>
    </citation>
    <scope>NUCLEOTIDE SEQUENCE</scope>
    <source>
        <strain evidence="6">UCBG64.0493</strain>
        <tissue evidence="6">Leaf</tissue>
    </source>
</reference>
<dbReference type="Pfam" id="PF02365">
    <property type="entry name" value="NAM"/>
    <property type="match status" value="1"/>
</dbReference>
<evidence type="ECO:0000256" key="2">
    <source>
        <dbReference type="ARBA" id="ARBA00023125"/>
    </source>
</evidence>
<evidence type="ECO:0000259" key="5">
    <source>
        <dbReference type="PROSITE" id="PS51005"/>
    </source>
</evidence>
<evidence type="ECO:0000256" key="4">
    <source>
        <dbReference type="ARBA" id="ARBA00023242"/>
    </source>
</evidence>
<sequence length="315" mass="35316">MGEPKDPGQTPPFSLPPGCRFYPSDQELLCCYLTHKNANDRRFDFNVIGEIDIYSYDPFNLPDTACFRFGRGGRKRHWYCYAAAAARVLREGGGRRWRRAGGGFWRSGRVRDVVGGGGAGGRVVVGTRRAFEFFLGTSVKSAVRTDWVMYEYALSDRDMAFVLCRVLVKSRRGNYSSEHGSCGEESVATVRHIGVQHDGSIRSVIDDTKVHDDNSVDKKKEKFEMGVASRLDNRIIAESVNLQVCISKGFILSVQADTYYMPNVFTSDIGFLFYGIRCTRSSDQSFALDAEQLMAILEEDFIELDDLLCPLPGID</sequence>
<keyword evidence="7" id="KW-1185">Reference proteome</keyword>
<dbReference type="PANTHER" id="PTHR31719">
    <property type="entry name" value="NAC TRANSCRIPTION FACTOR 56"/>
    <property type="match status" value="1"/>
</dbReference>
<protein>
    <recommendedName>
        <fullName evidence="5">NAC domain-containing protein</fullName>
    </recommendedName>
</protein>
<comment type="caution">
    <text evidence="6">The sequence shown here is derived from an EMBL/GenBank/DDBJ whole genome shotgun (WGS) entry which is preliminary data.</text>
</comment>
<dbReference type="Gene3D" id="2.170.150.80">
    <property type="entry name" value="NAC domain"/>
    <property type="match status" value="1"/>
</dbReference>
<dbReference type="GO" id="GO:0003677">
    <property type="term" value="F:DNA binding"/>
    <property type="evidence" value="ECO:0007669"/>
    <property type="project" value="UniProtKB-KW"/>
</dbReference>
<evidence type="ECO:0000313" key="7">
    <source>
        <dbReference type="Proteomes" id="UP001188597"/>
    </source>
</evidence>
<proteinExistence type="predicted"/>
<keyword evidence="2" id="KW-0238">DNA-binding</keyword>
<dbReference type="AlphaFoldDB" id="A0AA88V7L6"/>
<dbReference type="InterPro" id="IPR003441">
    <property type="entry name" value="NAC-dom"/>
</dbReference>
<name>A0AA88V7L6_9ASTE</name>
<dbReference type="PANTHER" id="PTHR31719:SF43">
    <property type="entry name" value="NAC TRANSCRIPTION FACTOR 56"/>
    <property type="match status" value="1"/>
</dbReference>
<gene>
    <name evidence="6" type="ORF">RJ639_021338</name>
</gene>
<dbReference type="PROSITE" id="PS51005">
    <property type="entry name" value="NAC"/>
    <property type="match status" value="1"/>
</dbReference>
<dbReference type="GO" id="GO:0006355">
    <property type="term" value="P:regulation of DNA-templated transcription"/>
    <property type="evidence" value="ECO:0007669"/>
    <property type="project" value="InterPro"/>
</dbReference>
<accession>A0AA88V7L6</accession>
<keyword evidence="3" id="KW-0804">Transcription</keyword>